<dbReference type="Gene3D" id="2.130.10.10">
    <property type="entry name" value="YVTN repeat-like/Quinoprotein amine dehydrogenase"/>
    <property type="match status" value="1"/>
</dbReference>
<evidence type="ECO:0000256" key="1">
    <source>
        <dbReference type="SAM" id="MobiDB-lite"/>
    </source>
</evidence>
<accession>A0A1I6GU14</accession>
<reference evidence="3" key="1">
    <citation type="submission" date="2016-10" db="EMBL/GenBank/DDBJ databases">
        <authorList>
            <person name="Varghese N."/>
            <person name="Submissions S."/>
        </authorList>
    </citation>
    <scope>NUCLEOTIDE SEQUENCE [LARGE SCALE GENOMIC DNA]</scope>
    <source>
        <strain evidence="3">CGMCC 1.7736</strain>
    </source>
</reference>
<organism evidence="2 3">
    <name type="scientific">Halogeometricum rufum</name>
    <dbReference type="NCBI Taxonomy" id="553469"/>
    <lineage>
        <taxon>Archaea</taxon>
        <taxon>Methanobacteriati</taxon>
        <taxon>Methanobacteriota</taxon>
        <taxon>Stenosarchaea group</taxon>
        <taxon>Halobacteria</taxon>
        <taxon>Halobacteriales</taxon>
        <taxon>Haloferacaceae</taxon>
        <taxon>Halogeometricum</taxon>
    </lineage>
</organism>
<dbReference type="EMBL" id="FOYT01000001">
    <property type="protein sequence ID" value="SFR45589.1"/>
    <property type="molecule type" value="Genomic_DNA"/>
</dbReference>
<dbReference type="STRING" id="553469.SAMN04487947_1643"/>
<protein>
    <recommendedName>
        <fullName evidence="4">PQQ-like domain-containing protein</fullName>
    </recommendedName>
</protein>
<dbReference type="OrthoDB" id="8638at2157"/>
<evidence type="ECO:0008006" key="4">
    <source>
        <dbReference type="Google" id="ProtNLM"/>
    </source>
</evidence>
<sequence length="927" mass="97171">MAAEHHRYVRSHAFEVGDVVATASGPDYAAVTDGERVELVDTDGHVAVELDAPVSALAADRTRTYCLCESDVTAVSRGGAVTWRVDVADAQELTADPAGTFVVVATSEGELVGLDADVGTERFRVPQPHRDVAGAPNVTCLGDSVVLASWSFVTVLDDRGETVAETSIDGAAESVSSLGDDRILVSTKDGRLVCLDAEGEVAWEHRADVSWVAESGDEWVAAVLDDEDAIGAIEPDGTVEAVHDRSGSAHAVAADGSTVCVVRNGTLVAYRAAGAAADLSVAFDDDHLVPGEELTVTIQNEGDERAVATVAVDADGATVGTTAFDVTLDPGERSDRQVDVVAVESGRQSVDARVTLDGERAAETTFEVSELSGDPVTADAVVRDVSEGGASVEVMVRNDSHEPLTRVGVGSRGTATVPPGRTETFTVRRSLPVDRLSVVGQNVDVEASVESDLDEPVVSVRGRDDGWFDVRVVNETDTRFEDVLRVEVSGSVEADPFPAAGATRPVEIPPRGTFVLAYPAPGTSADERAFEVTASLDGVSASVDRRRVRVSGLAVDPLRRTGASEPSGARERTRAGPASEPALPAGSGEGDASAGNVPASVDVERSFGDTATAGTAFVERLTVENHSDRPVAPVVRFEATDETPSERVELDSLDPGAATRVTRRHAAWGRDELTLAGGVVTDGDERVESFGAASVPVDPNPLLIRLWAPVGASTLDVVVENTGDRPRIVTQIAVRGARNGETIDEVVDPGETVDRSVSMTDSIPDDAVRAAVEHAPADDPDATAYFETLVARRERPGRTVDLSAAVAPETDIADGYGEVVLRFTNEGDATLDAVTVEATGAAPDDYLYYGPESFESVESGESFTHRVDVDADADELRLPVDVTTETADETASESVVVESVDGSLAASGRRDDPALRPVVLVTTAREE</sequence>
<dbReference type="RefSeq" id="WP_089806292.1">
    <property type="nucleotide sequence ID" value="NZ_FOYT01000001.1"/>
</dbReference>
<dbReference type="Proteomes" id="UP000198531">
    <property type="component" value="Unassembled WGS sequence"/>
</dbReference>
<dbReference type="SUPFAM" id="SSF50998">
    <property type="entry name" value="Quinoprotein alcohol dehydrogenase-like"/>
    <property type="match status" value="1"/>
</dbReference>
<evidence type="ECO:0000313" key="2">
    <source>
        <dbReference type="EMBL" id="SFR45589.1"/>
    </source>
</evidence>
<feature type="region of interest" description="Disordered" evidence="1">
    <location>
        <begin position="558"/>
        <end position="597"/>
    </location>
</feature>
<dbReference type="InterPro" id="IPR011047">
    <property type="entry name" value="Quinoprotein_ADH-like_sf"/>
</dbReference>
<evidence type="ECO:0000313" key="3">
    <source>
        <dbReference type="Proteomes" id="UP000198531"/>
    </source>
</evidence>
<proteinExistence type="predicted"/>
<keyword evidence="3" id="KW-1185">Reference proteome</keyword>
<dbReference type="InterPro" id="IPR015943">
    <property type="entry name" value="WD40/YVTN_repeat-like_dom_sf"/>
</dbReference>
<dbReference type="AlphaFoldDB" id="A0A1I6GU14"/>
<name>A0A1I6GU14_9EURY</name>
<gene>
    <name evidence="2" type="ORF">SAMN04487947_1643</name>
</gene>